<evidence type="ECO:0000313" key="2">
    <source>
        <dbReference type="Proteomes" id="UP000075886"/>
    </source>
</evidence>
<keyword evidence="2" id="KW-1185">Reference proteome</keyword>
<reference evidence="2" key="1">
    <citation type="submission" date="2014-01" db="EMBL/GenBank/DDBJ databases">
        <title>The Genome Sequence of Anopheles farauti FAR1 (V2).</title>
        <authorList>
            <consortium name="The Broad Institute Genomics Platform"/>
            <person name="Neafsey D.E."/>
            <person name="Besansky N."/>
            <person name="Howell P."/>
            <person name="Walton C."/>
            <person name="Young S.K."/>
            <person name="Zeng Q."/>
            <person name="Gargeya S."/>
            <person name="Fitzgerald M."/>
            <person name="Haas B."/>
            <person name="Abouelleil A."/>
            <person name="Allen A.W."/>
            <person name="Alvarado L."/>
            <person name="Arachchi H.M."/>
            <person name="Berlin A.M."/>
            <person name="Chapman S.B."/>
            <person name="Gainer-Dewar J."/>
            <person name="Goldberg J."/>
            <person name="Griggs A."/>
            <person name="Gujja S."/>
            <person name="Hansen M."/>
            <person name="Howarth C."/>
            <person name="Imamovic A."/>
            <person name="Ireland A."/>
            <person name="Larimer J."/>
            <person name="McCowan C."/>
            <person name="Murphy C."/>
            <person name="Pearson M."/>
            <person name="Poon T.W."/>
            <person name="Priest M."/>
            <person name="Roberts A."/>
            <person name="Saif S."/>
            <person name="Shea T."/>
            <person name="Sisk P."/>
            <person name="Sykes S."/>
            <person name="Wortman J."/>
            <person name="Nusbaum C."/>
            <person name="Birren B."/>
        </authorList>
    </citation>
    <scope>NUCLEOTIDE SEQUENCE [LARGE SCALE GENOMIC DNA]</scope>
    <source>
        <strain evidence="2">FAR1</strain>
    </source>
</reference>
<dbReference type="EnsemblMetazoa" id="AFAF010727-RA">
    <property type="protein sequence ID" value="AFAF010727-PA"/>
    <property type="gene ID" value="AFAF010727"/>
</dbReference>
<evidence type="ECO:0000313" key="1">
    <source>
        <dbReference type="EnsemblMetazoa" id="AFAF010727-PA"/>
    </source>
</evidence>
<name>A0A182QIA2_9DIPT</name>
<dbReference type="AlphaFoldDB" id="A0A182QIA2"/>
<protein>
    <submittedName>
        <fullName evidence="1">Uncharacterized protein</fullName>
    </submittedName>
</protein>
<accession>A0A182QIA2</accession>
<proteinExistence type="predicted"/>
<sequence length="102" mass="11447">MHSGYDRDGHSNRGTSLEIGSLGSRRNFRLVLQSGTTGAFIMQRGAQNFRQNNFLQIFTDYMFRENANAPFVHRFIAGVASLVLAGQFITRNISTYDSYGFG</sequence>
<dbReference type="EMBL" id="AXCN02000792">
    <property type="status" value="NOT_ANNOTATED_CDS"/>
    <property type="molecule type" value="Genomic_DNA"/>
</dbReference>
<dbReference type="VEuPathDB" id="VectorBase:AFAF010727"/>
<reference evidence="1" key="2">
    <citation type="submission" date="2020-05" db="UniProtKB">
        <authorList>
            <consortium name="EnsemblMetazoa"/>
        </authorList>
    </citation>
    <scope>IDENTIFICATION</scope>
    <source>
        <strain evidence="1">FAR1</strain>
    </source>
</reference>
<organism evidence="1 2">
    <name type="scientific">Anopheles farauti</name>
    <dbReference type="NCBI Taxonomy" id="69004"/>
    <lineage>
        <taxon>Eukaryota</taxon>
        <taxon>Metazoa</taxon>
        <taxon>Ecdysozoa</taxon>
        <taxon>Arthropoda</taxon>
        <taxon>Hexapoda</taxon>
        <taxon>Insecta</taxon>
        <taxon>Pterygota</taxon>
        <taxon>Neoptera</taxon>
        <taxon>Endopterygota</taxon>
        <taxon>Diptera</taxon>
        <taxon>Nematocera</taxon>
        <taxon>Culicoidea</taxon>
        <taxon>Culicidae</taxon>
        <taxon>Anophelinae</taxon>
        <taxon>Anopheles</taxon>
    </lineage>
</organism>
<dbReference type="Proteomes" id="UP000075886">
    <property type="component" value="Unassembled WGS sequence"/>
</dbReference>